<organism evidence="1 2">
    <name type="scientific">Bifidobacterium choerinum</name>
    <dbReference type="NCBI Taxonomy" id="35760"/>
    <lineage>
        <taxon>Bacteria</taxon>
        <taxon>Bacillati</taxon>
        <taxon>Actinomycetota</taxon>
        <taxon>Actinomycetes</taxon>
        <taxon>Bifidobacteriales</taxon>
        <taxon>Bifidobacteriaceae</taxon>
        <taxon>Bifidobacterium</taxon>
    </lineage>
</organism>
<gene>
    <name evidence="1" type="ORF">BCHO_0313</name>
</gene>
<name>A0A087AHI0_9BIFI</name>
<sequence>MVAIDDHTVMAMYQSAYSQAQQSGTVQTQWFTPQPQQPVTSPAETPVAVAHRASGVYAVGGAGNDYTLYSVSESKGMRKLVTKSVDSRFTPAFASGLVPCADDGITLFGDMDDEAKGNGYGSQTLALLTRNVKTQELTQNTVTTASGEAQRYVGEESFVYGEQLTWRSEDTHEMIAMSMGGDVEIIDMRTARITDSAEPPQTFDVTFDVGKGQYGIVGAGDFAYMVFMPEGGSNDDAKIYVHRKSHWELVHTIAAQGALNDLLGNRKELYPTVFAANPNMQWN</sequence>
<protein>
    <submittedName>
        <fullName evidence="1">Uncharacterized protein</fullName>
    </submittedName>
</protein>
<reference evidence="1 2" key="1">
    <citation type="submission" date="2014-03" db="EMBL/GenBank/DDBJ databases">
        <title>Genomics of Bifidobacteria.</title>
        <authorList>
            <person name="Ventura M."/>
            <person name="Milani C."/>
            <person name="Lugli G.A."/>
        </authorList>
    </citation>
    <scope>NUCLEOTIDE SEQUENCE [LARGE SCALE GENOMIC DNA]</scope>
    <source>
        <strain evidence="1 2">LMG 10510</strain>
    </source>
</reference>
<dbReference type="eggNOG" id="ENOG5032I1V">
    <property type="taxonomic scope" value="Bacteria"/>
</dbReference>
<dbReference type="EMBL" id="JGYU01000002">
    <property type="protein sequence ID" value="KFI58230.1"/>
    <property type="molecule type" value="Genomic_DNA"/>
</dbReference>
<comment type="caution">
    <text evidence="1">The sequence shown here is derived from an EMBL/GenBank/DDBJ whole genome shotgun (WGS) entry which is preliminary data.</text>
</comment>
<accession>A0A087AHI0</accession>
<keyword evidence="2" id="KW-1185">Reference proteome</keyword>
<dbReference type="Proteomes" id="UP000028995">
    <property type="component" value="Unassembled WGS sequence"/>
</dbReference>
<evidence type="ECO:0000313" key="1">
    <source>
        <dbReference type="EMBL" id="KFI58230.1"/>
    </source>
</evidence>
<evidence type="ECO:0000313" key="2">
    <source>
        <dbReference type="Proteomes" id="UP000028995"/>
    </source>
</evidence>
<dbReference type="AlphaFoldDB" id="A0A087AHI0"/>
<proteinExistence type="predicted"/>